<protein>
    <recommendedName>
        <fullName evidence="12 13">Protein-S-isoprenylcysteine O-methyltransferase</fullName>
        <ecNumber evidence="4 13">2.1.1.100</ecNumber>
    </recommendedName>
</protein>
<organism evidence="14 15">
    <name type="scientific">Glossina brevipalpis</name>
    <dbReference type="NCBI Taxonomy" id="37001"/>
    <lineage>
        <taxon>Eukaryota</taxon>
        <taxon>Metazoa</taxon>
        <taxon>Ecdysozoa</taxon>
        <taxon>Arthropoda</taxon>
        <taxon>Hexapoda</taxon>
        <taxon>Insecta</taxon>
        <taxon>Pterygota</taxon>
        <taxon>Neoptera</taxon>
        <taxon>Endopterygota</taxon>
        <taxon>Diptera</taxon>
        <taxon>Brachycera</taxon>
        <taxon>Muscomorpha</taxon>
        <taxon>Hippoboscoidea</taxon>
        <taxon>Glossinidae</taxon>
        <taxon>Glossina</taxon>
    </lineage>
</organism>
<dbReference type="STRING" id="37001.A0A1A9WSN9"/>
<feature type="transmembrane region" description="Helical" evidence="13">
    <location>
        <begin position="91"/>
        <end position="111"/>
    </location>
</feature>
<dbReference type="PANTHER" id="PTHR12714:SF9">
    <property type="entry name" value="PROTEIN-S-ISOPRENYLCYSTEINE O-METHYLTRANSFERASE"/>
    <property type="match status" value="1"/>
</dbReference>
<keyword evidence="7 13" id="KW-0949">S-adenosyl-L-methionine</keyword>
<evidence type="ECO:0000313" key="15">
    <source>
        <dbReference type="Proteomes" id="UP000091820"/>
    </source>
</evidence>
<dbReference type="GO" id="GO:0004671">
    <property type="term" value="F:protein C-terminal S-isoprenylcysteine carboxyl O-methyltransferase activity"/>
    <property type="evidence" value="ECO:0007669"/>
    <property type="project" value="UniProtKB-EC"/>
</dbReference>
<reference evidence="14" key="2">
    <citation type="submission" date="2020-05" db="UniProtKB">
        <authorList>
            <consortium name="EnsemblMetazoa"/>
        </authorList>
    </citation>
    <scope>IDENTIFICATION</scope>
    <source>
        <strain evidence="14">IAEA</strain>
    </source>
</reference>
<evidence type="ECO:0000256" key="6">
    <source>
        <dbReference type="ARBA" id="ARBA00022679"/>
    </source>
</evidence>
<dbReference type="Gene3D" id="1.20.120.1630">
    <property type="match status" value="1"/>
</dbReference>
<dbReference type="Pfam" id="PF04140">
    <property type="entry name" value="ICMT"/>
    <property type="match status" value="1"/>
</dbReference>
<dbReference type="PROSITE" id="PS51564">
    <property type="entry name" value="SAM_ICMT"/>
    <property type="match status" value="1"/>
</dbReference>
<evidence type="ECO:0000256" key="7">
    <source>
        <dbReference type="ARBA" id="ARBA00022691"/>
    </source>
</evidence>
<dbReference type="AlphaFoldDB" id="A0A1A9WSN9"/>
<keyword evidence="15" id="KW-1185">Reference proteome</keyword>
<dbReference type="InterPro" id="IPR025770">
    <property type="entry name" value="PPMT_MeTrfase"/>
</dbReference>
<dbReference type="GO" id="GO:0032259">
    <property type="term" value="P:methylation"/>
    <property type="evidence" value="ECO:0007669"/>
    <property type="project" value="UniProtKB-KW"/>
</dbReference>
<evidence type="ECO:0000256" key="13">
    <source>
        <dbReference type="RuleBase" id="RU362022"/>
    </source>
</evidence>
<evidence type="ECO:0000256" key="5">
    <source>
        <dbReference type="ARBA" id="ARBA00022603"/>
    </source>
</evidence>
<dbReference type="Proteomes" id="UP000091820">
    <property type="component" value="Unassembled WGS sequence"/>
</dbReference>
<feature type="transmembrane region" description="Helical" evidence="13">
    <location>
        <begin position="237"/>
        <end position="260"/>
    </location>
</feature>
<evidence type="ECO:0000256" key="4">
    <source>
        <dbReference type="ARBA" id="ARBA00012151"/>
    </source>
</evidence>
<name>A0A1A9WSN9_9MUSC</name>
<feature type="transmembrane region" description="Helical" evidence="13">
    <location>
        <begin position="117"/>
        <end position="135"/>
    </location>
</feature>
<evidence type="ECO:0000256" key="10">
    <source>
        <dbReference type="ARBA" id="ARBA00023136"/>
    </source>
</evidence>
<evidence type="ECO:0000256" key="8">
    <source>
        <dbReference type="ARBA" id="ARBA00022692"/>
    </source>
</evidence>
<keyword evidence="6" id="KW-0808">Transferase</keyword>
<keyword evidence="10 13" id="KW-0472">Membrane</keyword>
<proteinExistence type="inferred from homology"/>
<evidence type="ECO:0000256" key="1">
    <source>
        <dbReference type="ARBA" id="ARBA00001450"/>
    </source>
</evidence>
<feature type="transmembrane region" description="Helical" evidence="13">
    <location>
        <begin position="27"/>
        <end position="50"/>
    </location>
</feature>
<evidence type="ECO:0000256" key="12">
    <source>
        <dbReference type="ARBA" id="ARBA00023656"/>
    </source>
</evidence>
<dbReference type="InterPro" id="IPR007269">
    <property type="entry name" value="ICMT_MeTrfase"/>
</dbReference>
<dbReference type="EnsemblMetazoa" id="GBRI030583-RA">
    <property type="protein sequence ID" value="GBRI030583-PA"/>
    <property type="gene ID" value="GBRI030583"/>
</dbReference>
<keyword evidence="13" id="KW-0256">Endoplasmic reticulum</keyword>
<evidence type="ECO:0000256" key="2">
    <source>
        <dbReference type="ARBA" id="ARBA00004141"/>
    </source>
</evidence>
<evidence type="ECO:0000256" key="11">
    <source>
        <dbReference type="ARBA" id="ARBA00023572"/>
    </source>
</evidence>
<comment type="similarity">
    <text evidence="3 13">Belongs to the class VI-like SAM-binding methyltransferase superfamily. Isoprenylcysteine carboxyl methyltransferase family.</text>
</comment>
<feature type="transmembrane region" description="Helical" evidence="13">
    <location>
        <begin position="151"/>
        <end position="171"/>
    </location>
</feature>
<comment type="catalytic activity">
    <reaction evidence="1 13">
        <text>[protein]-C-terminal S-[(2E,6E)-farnesyl]-L-cysteine + S-adenosyl-L-methionine = [protein]-C-terminal S-[(2E,6E)-farnesyl]-L-cysteine methyl ester + S-adenosyl-L-homocysteine</text>
        <dbReference type="Rhea" id="RHEA:21672"/>
        <dbReference type="Rhea" id="RHEA-COMP:12125"/>
        <dbReference type="Rhea" id="RHEA-COMP:12126"/>
        <dbReference type="ChEBI" id="CHEBI:57856"/>
        <dbReference type="ChEBI" id="CHEBI:59789"/>
        <dbReference type="ChEBI" id="CHEBI:90510"/>
        <dbReference type="ChEBI" id="CHEBI:90511"/>
        <dbReference type="EC" id="2.1.1.100"/>
    </reaction>
</comment>
<evidence type="ECO:0000256" key="3">
    <source>
        <dbReference type="ARBA" id="ARBA00009140"/>
    </source>
</evidence>
<keyword evidence="8 13" id="KW-0812">Transmembrane</keyword>
<dbReference type="EC" id="2.1.1.100" evidence="4 13"/>
<evidence type="ECO:0000313" key="14">
    <source>
        <dbReference type="EnsemblMetazoa" id="GBRI030583-PA"/>
    </source>
</evidence>
<reference evidence="15" key="1">
    <citation type="submission" date="2014-03" db="EMBL/GenBank/DDBJ databases">
        <authorList>
            <person name="Aksoy S."/>
            <person name="Warren W."/>
            <person name="Wilson R.K."/>
        </authorList>
    </citation>
    <scope>NUCLEOTIDE SEQUENCE [LARGE SCALE GENOMIC DNA]</scope>
    <source>
        <strain evidence="15">IAEA</strain>
    </source>
</reference>
<dbReference type="VEuPathDB" id="VectorBase:GBRI030583"/>
<keyword evidence="9 13" id="KW-1133">Transmembrane helix</keyword>
<keyword evidence="5 13" id="KW-0489">Methyltransferase</keyword>
<accession>A0A1A9WSN9</accession>
<dbReference type="GO" id="GO:0005789">
    <property type="term" value="C:endoplasmic reticulum membrane"/>
    <property type="evidence" value="ECO:0007669"/>
    <property type="project" value="UniProtKB-SubCell"/>
</dbReference>
<evidence type="ECO:0000256" key="9">
    <source>
        <dbReference type="ARBA" id="ARBA00022989"/>
    </source>
</evidence>
<feature type="transmembrane region" description="Helical" evidence="13">
    <location>
        <begin position="56"/>
        <end position="79"/>
    </location>
</feature>
<comment type="function">
    <text evidence="11">Catalyzes the post-translational methylation of isoprenylated C-terminal cysteine residues.</text>
</comment>
<sequence length="304" mass="34864">MCLNQTPALQQTCGPPIKLCHEGRLSLGCYIGTAALVLLPSVPQIYFGIVPKEWGAVLWGGGGPVLYYALINLIIRFILRHNDYQIAIRASFLGFIGASSILLICFAPNAWKQFGVYGLYMAFFHYTEFLAIAWSNPKSLSIDSFMLNHSWSYAAAAVVSWLEFILEIYLLPDFKGFYYIWLMGVVLCTFGEVVRKTAIFTASISFTHLVQHQKSDDHKLITHGIYAFARHPSYAGWFWWSIGTQFILLNPICILIYTVVSWKFFHDRIYCEEYTLLNFFRNDYRTYQETVPTGLPFIKGFILE</sequence>
<dbReference type="PANTHER" id="PTHR12714">
    <property type="entry name" value="PROTEIN-S ISOPRENYLCYSTEINE O-METHYLTRANSFERASE"/>
    <property type="match status" value="1"/>
</dbReference>
<feature type="transmembrane region" description="Helical" evidence="13">
    <location>
        <begin position="177"/>
        <end position="194"/>
    </location>
</feature>
<comment type="subcellular location">
    <subcellularLocation>
        <location evidence="13">Endoplasmic reticulum membrane</location>
        <topology evidence="13">Multi-pass membrane protein</topology>
    </subcellularLocation>
    <subcellularLocation>
        <location evidence="2">Membrane</location>
        <topology evidence="2">Multi-pass membrane protein</topology>
    </subcellularLocation>
</comment>